<keyword evidence="1" id="KW-1133">Transmembrane helix</keyword>
<dbReference type="RefSeq" id="WP_001625704.1">
    <property type="nucleotide sequence ID" value="NZ_BFSL01000023.1"/>
</dbReference>
<dbReference type="AlphaFoldDB" id="A0A5N8H3Q0"/>
<dbReference type="EMBL" id="VOTT01000015">
    <property type="protein sequence ID" value="MPU47790.1"/>
    <property type="molecule type" value="Genomic_DNA"/>
</dbReference>
<proteinExistence type="predicted"/>
<evidence type="ECO:0000313" key="3">
    <source>
        <dbReference type="Proteomes" id="UP000392867"/>
    </source>
</evidence>
<evidence type="ECO:0000313" key="2">
    <source>
        <dbReference type="EMBL" id="MPU47790.1"/>
    </source>
</evidence>
<evidence type="ECO:0000256" key="1">
    <source>
        <dbReference type="SAM" id="Phobius"/>
    </source>
</evidence>
<evidence type="ECO:0008006" key="4">
    <source>
        <dbReference type="Google" id="ProtNLM"/>
    </source>
</evidence>
<comment type="caution">
    <text evidence="2">The sequence shown here is derived from an EMBL/GenBank/DDBJ whole genome shotgun (WGS) entry which is preliminary data.</text>
</comment>
<feature type="transmembrane region" description="Helical" evidence="1">
    <location>
        <begin position="60"/>
        <end position="78"/>
    </location>
</feature>
<accession>A0A5N8H3Q0</accession>
<keyword evidence="1" id="KW-0812">Transmembrane</keyword>
<keyword evidence="1" id="KW-0472">Membrane</keyword>
<dbReference type="Proteomes" id="UP000392867">
    <property type="component" value="Unassembled WGS sequence"/>
</dbReference>
<name>A0A5N8H3Q0_ECOLX</name>
<sequence>MNKETIKCPFCFKESEFGVRVCTGCHSKISYGEVSGWAALLIVFILLAITYIILYISQNLLVGIITFFTLVILMKLYIRKKFAHRAIFTHRS</sequence>
<feature type="transmembrane region" description="Helical" evidence="1">
    <location>
        <begin position="36"/>
        <end position="54"/>
    </location>
</feature>
<organism evidence="2 3">
    <name type="scientific">Escherichia coli</name>
    <dbReference type="NCBI Taxonomy" id="562"/>
    <lineage>
        <taxon>Bacteria</taxon>
        <taxon>Pseudomonadati</taxon>
        <taxon>Pseudomonadota</taxon>
        <taxon>Gammaproteobacteria</taxon>
        <taxon>Enterobacterales</taxon>
        <taxon>Enterobacteriaceae</taxon>
        <taxon>Escherichia</taxon>
    </lineage>
</organism>
<protein>
    <recommendedName>
        <fullName evidence="4">Transmembrane protein</fullName>
    </recommendedName>
</protein>
<gene>
    <name evidence="2" type="ORF">FVB16_02740</name>
</gene>
<reference evidence="2 3" key="1">
    <citation type="submission" date="2019-08" db="EMBL/GenBank/DDBJ databases">
        <title>Identification of Water Treatment Resistant and Multidrug Resistant Urinary Pathogenic Escherichia coli in Wastewater.</title>
        <authorList>
            <person name="Neumann N."/>
        </authorList>
    </citation>
    <scope>NUCLEOTIDE SEQUENCE [LARGE SCALE GENOMIC DNA]</scope>
    <source>
        <strain evidence="2 3">WU2356</strain>
    </source>
</reference>